<accession>A0A9J6E5L6</accession>
<reference evidence="1" key="1">
    <citation type="journal article" date="2020" name="Cell">
        <title>Large-Scale Comparative Analyses of Tick Genomes Elucidate Their Genetic Diversity and Vector Capacities.</title>
        <authorList>
            <consortium name="Tick Genome and Microbiome Consortium (TIGMIC)"/>
            <person name="Jia N."/>
            <person name="Wang J."/>
            <person name="Shi W."/>
            <person name="Du L."/>
            <person name="Sun Y."/>
            <person name="Zhan W."/>
            <person name="Jiang J.F."/>
            <person name="Wang Q."/>
            <person name="Zhang B."/>
            <person name="Ji P."/>
            <person name="Bell-Sakyi L."/>
            <person name="Cui X.M."/>
            <person name="Yuan T.T."/>
            <person name="Jiang B.G."/>
            <person name="Yang W.F."/>
            <person name="Lam T.T."/>
            <person name="Chang Q.C."/>
            <person name="Ding S.J."/>
            <person name="Wang X.J."/>
            <person name="Zhu J.G."/>
            <person name="Ruan X.D."/>
            <person name="Zhao L."/>
            <person name="Wei J.T."/>
            <person name="Ye R.Z."/>
            <person name="Que T.C."/>
            <person name="Du C.H."/>
            <person name="Zhou Y.H."/>
            <person name="Cheng J.X."/>
            <person name="Dai P.F."/>
            <person name="Guo W.B."/>
            <person name="Han X.H."/>
            <person name="Huang E.J."/>
            <person name="Li L.F."/>
            <person name="Wei W."/>
            <person name="Gao Y.C."/>
            <person name="Liu J.Z."/>
            <person name="Shao H.Z."/>
            <person name="Wang X."/>
            <person name="Wang C.C."/>
            <person name="Yang T.C."/>
            <person name="Huo Q.B."/>
            <person name="Li W."/>
            <person name="Chen H.Y."/>
            <person name="Chen S.E."/>
            <person name="Zhou L.G."/>
            <person name="Ni X.B."/>
            <person name="Tian J.H."/>
            <person name="Sheng Y."/>
            <person name="Liu T."/>
            <person name="Pan Y.S."/>
            <person name="Xia L.Y."/>
            <person name="Li J."/>
            <person name="Zhao F."/>
            <person name="Cao W.C."/>
        </authorList>
    </citation>
    <scope>NUCLEOTIDE SEQUENCE</scope>
    <source>
        <strain evidence="1">Rmic-2018</strain>
    </source>
</reference>
<evidence type="ECO:0000313" key="2">
    <source>
        <dbReference type="Proteomes" id="UP000821866"/>
    </source>
</evidence>
<protein>
    <recommendedName>
        <fullName evidence="3">DDE Tnp4 domain-containing protein</fullName>
    </recommendedName>
</protein>
<comment type="caution">
    <text evidence="1">The sequence shown here is derived from an EMBL/GenBank/DDBJ whole genome shotgun (WGS) entry which is preliminary data.</text>
</comment>
<dbReference type="Proteomes" id="UP000821866">
    <property type="component" value="Chromosome 3"/>
</dbReference>
<evidence type="ECO:0008006" key="3">
    <source>
        <dbReference type="Google" id="ProtNLM"/>
    </source>
</evidence>
<organism evidence="1 2">
    <name type="scientific">Rhipicephalus microplus</name>
    <name type="common">Cattle tick</name>
    <name type="synonym">Boophilus microplus</name>
    <dbReference type="NCBI Taxonomy" id="6941"/>
    <lineage>
        <taxon>Eukaryota</taxon>
        <taxon>Metazoa</taxon>
        <taxon>Ecdysozoa</taxon>
        <taxon>Arthropoda</taxon>
        <taxon>Chelicerata</taxon>
        <taxon>Arachnida</taxon>
        <taxon>Acari</taxon>
        <taxon>Parasitiformes</taxon>
        <taxon>Ixodida</taxon>
        <taxon>Ixodoidea</taxon>
        <taxon>Ixodidae</taxon>
        <taxon>Rhipicephalinae</taxon>
        <taxon>Rhipicephalus</taxon>
        <taxon>Boophilus</taxon>
    </lineage>
</organism>
<dbReference type="EMBL" id="JABSTU010000005">
    <property type="protein sequence ID" value="KAH8029636.1"/>
    <property type="molecule type" value="Genomic_DNA"/>
</dbReference>
<dbReference type="VEuPathDB" id="VectorBase:LOC119164752"/>
<sequence>MRISRVLNFLDSISAQKISWSDHDEKERNKSSFLKYVRRGTGLPDIVGTIDECHVRIARPAESEQSYYKRKKFYSIILQSQGVLHNMARRCGDTVEGLEVCNSRTDVSSAEPAEDNDAPTHSSAAFRNSIAHSVL</sequence>
<dbReference type="AlphaFoldDB" id="A0A9J6E5L6"/>
<name>A0A9J6E5L6_RHIMP</name>
<keyword evidence="2" id="KW-1185">Reference proteome</keyword>
<gene>
    <name evidence="1" type="ORF">HPB51_002089</name>
</gene>
<proteinExistence type="predicted"/>
<evidence type="ECO:0000313" key="1">
    <source>
        <dbReference type="EMBL" id="KAH8029636.1"/>
    </source>
</evidence>
<reference evidence="1" key="2">
    <citation type="submission" date="2021-09" db="EMBL/GenBank/DDBJ databases">
        <authorList>
            <person name="Jia N."/>
            <person name="Wang J."/>
            <person name="Shi W."/>
            <person name="Du L."/>
            <person name="Sun Y."/>
            <person name="Zhan W."/>
            <person name="Jiang J."/>
            <person name="Wang Q."/>
            <person name="Zhang B."/>
            <person name="Ji P."/>
            <person name="Sakyi L.B."/>
            <person name="Cui X."/>
            <person name="Yuan T."/>
            <person name="Jiang B."/>
            <person name="Yang W."/>
            <person name="Lam T.T.-Y."/>
            <person name="Chang Q."/>
            <person name="Ding S."/>
            <person name="Wang X."/>
            <person name="Zhu J."/>
            <person name="Ruan X."/>
            <person name="Zhao L."/>
            <person name="Wei J."/>
            <person name="Que T."/>
            <person name="Du C."/>
            <person name="Cheng J."/>
            <person name="Dai P."/>
            <person name="Han X."/>
            <person name="Huang E."/>
            <person name="Gao Y."/>
            <person name="Liu J."/>
            <person name="Shao H."/>
            <person name="Ye R."/>
            <person name="Li L."/>
            <person name="Wei W."/>
            <person name="Wang X."/>
            <person name="Wang C."/>
            <person name="Huo Q."/>
            <person name="Li W."/>
            <person name="Guo W."/>
            <person name="Chen H."/>
            <person name="Chen S."/>
            <person name="Zhou L."/>
            <person name="Zhou L."/>
            <person name="Ni X."/>
            <person name="Tian J."/>
            <person name="Zhou Y."/>
            <person name="Sheng Y."/>
            <person name="Liu T."/>
            <person name="Pan Y."/>
            <person name="Xia L."/>
            <person name="Li J."/>
            <person name="Zhao F."/>
            <person name="Cao W."/>
        </authorList>
    </citation>
    <scope>NUCLEOTIDE SEQUENCE</scope>
    <source>
        <strain evidence="1">Rmic-2018</strain>
        <tissue evidence="1">Larvae</tissue>
    </source>
</reference>